<reference evidence="1" key="1">
    <citation type="submission" date="2012-05" db="EMBL/GenBank/DDBJ databases">
        <authorList>
            <person name="Krishnakumar V."/>
            <person name="Cheung F."/>
            <person name="Xiao Y."/>
            <person name="Chan A."/>
            <person name="Moskal W.A."/>
            <person name="Town C.D."/>
        </authorList>
    </citation>
    <scope>NUCLEOTIDE SEQUENCE</scope>
</reference>
<evidence type="ECO:0000313" key="1">
    <source>
        <dbReference type="EMBL" id="AFK44304.1"/>
    </source>
</evidence>
<name>I3SVL2_LOTJA</name>
<dbReference type="EMBL" id="BT144510">
    <property type="protein sequence ID" value="AFK44304.1"/>
    <property type="molecule type" value="mRNA"/>
</dbReference>
<dbReference type="AlphaFoldDB" id="I3SVL2"/>
<protein>
    <submittedName>
        <fullName evidence="1">Uncharacterized protein</fullName>
    </submittedName>
</protein>
<proteinExistence type="evidence at transcript level"/>
<accession>I3SVL2</accession>
<sequence length="59" mass="6999">MTNETCYCRVAQNLLLWCPTNNFPLNSPEFIWVFIVFLNTVVFTHNPEKRHVKEIKSKS</sequence>
<organism evidence="1">
    <name type="scientific">Lotus japonicus</name>
    <name type="common">Lotus corniculatus var. japonicus</name>
    <dbReference type="NCBI Taxonomy" id="34305"/>
    <lineage>
        <taxon>Eukaryota</taxon>
        <taxon>Viridiplantae</taxon>
        <taxon>Streptophyta</taxon>
        <taxon>Embryophyta</taxon>
        <taxon>Tracheophyta</taxon>
        <taxon>Spermatophyta</taxon>
        <taxon>Magnoliopsida</taxon>
        <taxon>eudicotyledons</taxon>
        <taxon>Gunneridae</taxon>
        <taxon>Pentapetalae</taxon>
        <taxon>rosids</taxon>
        <taxon>fabids</taxon>
        <taxon>Fabales</taxon>
        <taxon>Fabaceae</taxon>
        <taxon>Papilionoideae</taxon>
        <taxon>50 kb inversion clade</taxon>
        <taxon>NPAAA clade</taxon>
        <taxon>Hologalegina</taxon>
        <taxon>robinioid clade</taxon>
        <taxon>Loteae</taxon>
        <taxon>Lotus</taxon>
    </lineage>
</organism>